<keyword evidence="8 12" id="KW-0418">Kinase</keyword>
<comment type="pathway">
    <text evidence="2">Pyrimidine metabolism; CTP biosynthesis via salvage pathway; CTP from cytidine: step 1/3.</text>
</comment>
<sequence>MSLSMRDLGDALDGSGSPRTPGGGSGAALGSSPPLRPLGLGALEAALARTDSEVSASGGSPLSGGTRTRRREQAFIIGVSGGTASGKTTVCSRIMHRLHDSCAVIVHQDSFYRPLTPQERADVSNYNFDHPDAFDRDALLRCILDLRAGRSVEVPVYDFVTHSRKTDETGEVRKVEAADVVIVEGILVLHDERLREHLNMKFVKPAFDQFVAPSRRYADVIIPWQRGDNLVAIDLITEHIRAKMTQHHLRRRFPNLEVLPSNYQIRGMHTILRDRTTNKNDFVFYADRLNRLIVEAGLGHLPFIEKQVTTPTGAQYVGVEFARRLCGDVIYEKLPADIAQRHVLLMDPILSTGNSAATAVEVLLSKGVAEDKIFLLCIIAAPEGIVKICSRFPTMKVITSEVDKCVDENTFAVIPGCGDFGNRYFCE</sequence>
<dbReference type="InterPro" id="IPR029057">
    <property type="entry name" value="PRTase-like"/>
</dbReference>
<keyword evidence="13" id="KW-1185">Reference proteome</keyword>
<evidence type="ECO:0000313" key="12">
    <source>
        <dbReference type="EMBL" id="GBF94831.1"/>
    </source>
</evidence>
<dbReference type="CDD" id="cd02023">
    <property type="entry name" value="UMPK"/>
    <property type="match status" value="1"/>
</dbReference>
<dbReference type="InterPro" id="IPR006083">
    <property type="entry name" value="PRK/URK"/>
</dbReference>
<feature type="domain" description="Phosphoribosyltransferase" evidence="11">
    <location>
        <begin position="261"/>
        <end position="327"/>
    </location>
</feature>
<dbReference type="GO" id="GO:0005524">
    <property type="term" value="F:ATP binding"/>
    <property type="evidence" value="ECO:0007669"/>
    <property type="project" value="InterPro"/>
</dbReference>
<evidence type="ECO:0000256" key="7">
    <source>
        <dbReference type="ARBA" id="ARBA00022741"/>
    </source>
</evidence>
<dbReference type="PANTHER" id="PTHR10285">
    <property type="entry name" value="URIDINE KINASE"/>
    <property type="match status" value="1"/>
</dbReference>
<comment type="similarity">
    <text evidence="3">In the N-terminal section; belongs to the uridine kinase family.</text>
</comment>
<evidence type="ECO:0000256" key="1">
    <source>
        <dbReference type="ARBA" id="ARBA00004690"/>
    </source>
</evidence>
<dbReference type="InterPro" id="IPR000836">
    <property type="entry name" value="PRTase_dom"/>
</dbReference>
<dbReference type="EC" id="2.7.1.48" evidence="5"/>
<organism evidence="12 13">
    <name type="scientific">Raphidocelis subcapitata</name>
    <dbReference type="NCBI Taxonomy" id="307507"/>
    <lineage>
        <taxon>Eukaryota</taxon>
        <taxon>Viridiplantae</taxon>
        <taxon>Chlorophyta</taxon>
        <taxon>core chlorophytes</taxon>
        <taxon>Chlorophyceae</taxon>
        <taxon>CS clade</taxon>
        <taxon>Sphaeropleales</taxon>
        <taxon>Selenastraceae</taxon>
        <taxon>Raphidocelis</taxon>
    </lineage>
</organism>
<dbReference type="InterPro" id="IPR000764">
    <property type="entry name" value="Uridine_kinase-like"/>
</dbReference>
<dbReference type="GO" id="GO:0004849">
    <property type="term" value="F:uridine kinase activity"/>
    <property type="evidence" value="ECO:0007669"/>
    <property type="project" value="UniProtKB-EC"/>
</dbReference>
<dbReference type="CDD" id="cd06223">
    <property type="entry name" value="PRTases_typeI"/>
    <property type="match status" value="1"/>
</dbReference>
<dbReference type="InterPro" id="IPR027417">
    <property type="entry name" value="P-loop_NTPase"/>
</dbReference>
<dbReference type="Gene3D" id="3.40.50.2020">
    <property type="match status" value="2"/>
</dbReference>
<feature type="domain" description="Phosphoribulokinase/uridine kinase" evidence="10">
    <location>
        <begin position="76"/>
        <end position="201"/>
    </location>
</feature>
<comment type="similarity">
    <text evidence="4">In the C-terminal section; belongs to the UPRTase family.</text>
</comment>
<evidence type="ECO:0000256" key="6">
    <source>
        <dbReference type="ARBA" id="ARBA00022679"/>
    </source>
</evidence>
<dbReference type="AlphaFoldDB" id="A0A2V0P4M3"/>
<proteinExistence type="inferred from homology"/>
<dbReference type="STRING" id="307507.A0A2V0P4M3"/>
<accession>A0A2V0P4M3</accession>
<dbReference type="Pfam" id="PF14681">
    <property type="entry name" value="UPRTase"/>
    <property type="match status" value="2"/>
</dbReference>
<dbReference type="GO" id="GO:0044206">
    <property type="term" value="P:UMP salvage"/>
    <property type="evidence" value="ECO:0007669"/>
    <property type="project" value="UniProtKB-UniPathway"/>
</dbReference>
<evidence type="ECO:0000313" key="13">
    <source>
        <dbReference type="Proteomes" id="UP000247498"/>
    </source>
</evidence>
<dbReference type="InParanoid" id="A0A2V0P4M3"/>
<keyword evidence="7" id="KW-0547">Nucleotide-binding</keyword>
<evidence type="ECO:0000256" key="2">
    <source>
        <dbReference type="ARBA" id="ARBA00004784"/>
    </source>
</evidence>
<feature type="region of interest" description="Disordered" evidence="9">
    <location>
        <begin position="50"/>
        <end position="69"/>
    </location>
</feature>
<evidence type="ECO:0000256" key="8">
    <source>
        <dbReference type="ARBA" id="ARBA00022777"/>
    </source>
</evidence>
<feature type="region of interest" description="Disordered" evidence="9">
    <location>
        <begin position="1"/>
        <end position="34"/>
    </location>
</feature>
<dbReference type="OrthoDB" id="106623at2759"/>
<keyword evidence="6" id="KW-0808">Transferase</keyword>
<evidence type="ECO:0000259" key="11">
    <source>
        <dbReference type="Pfam" id="PF14681"/>
    </source>
</evidence>
<evidence type="ECO:0000256" key="4">
    <source>
        <dbReference type="ARBA" id="ARBA00010723"/>
    </source>
</evidence>
<evidence type="ECO:0000259" key="10">
    <source>
        <dbReference type="Pfam" id="PF00485"/>
    </source>
</evidence>
<evidence type="ECO:0000256" key="9">
    <source>
        <dbReference type="SAM" id="MobiDB-lite"/>
    </source>
</evidence>
<evidence type="ECO:0000256" key="5">
    <source>
        <dbReference type="ARBA" id="ARBA00012137"/>
    </source>
</evidence>
<gene>
    <name evidence="12" type="ORF">Rsub_08003</name>
</gene>
<dbReference type="Pfam" id="PF00485">
    <property type="entry name" value="PRK"/>
    <property type="match status" value="1"/>
</dbReference>
<evidence type="ECO:0000256" key="3">
    <source>
        <dbReference type="ARBA" id="ARBA00008173"/>
    </source>
</evidence>
<dbReference type="Gene3D" id="3.40.50.300">
    <property type="entry name" value="P-loop containing nucleotide triphosphate hydrolases"/>
    <property type="match status" value="1"/>
</dbReference>
<dbReference type="SUPFAM" id="SSF53271">
    <property type="entry name" value="PRTase-like"/>
    <property type="match status" value="1"/>
</dbReference>
<feature type="compositionally biased region" description="Polar residues" evidence="9">
    <location>
        <begin position="53"/>
        <end position="66"/>
    </location>
</feature>
<dbReference type="PRINTS" id="PR00988">
    <property type="entry name" value="URIDINKINASE"/>
</dbReference>
<dbReference type="UniPathway" id="UPA00574">
    <property type="reaction ID" value="UER00637"/>
</dbReference>
<dbReference type="Proteomes" id="UP000247498">
    <property type="component" value="Unassembled WGS sequence"/>
</dbReference>
<comment type="caution">
    <text evidence="12">The sequence shown here is derived from an EMBL/GenBank/DDBJ whole genome shotgun (WGS) entry which is preliminary data.</text>
</comment>
<feature type="domain" description="Phosphoribosyltransferase" evidence="11">
    <location>
        <begin position="329"/>
        <end position="425"/>
    </location>
</feature>
<dbReference type="EMBL" id="BDRX01000056">
    <property type="protein sequence ID" value="GBF94831.1"/>
    <property type="molecule type" value="Genomic_DNA"/>
</dbReference>
<comment type="pathway">
    <text evidence="1">Pyrimidine metabolism; UMP biosynthesis via salvage pathway; UMP from uridine: step 1/1.</text>
</comment>
<name>A0A2V0P4M3_9CHLO</name>
<dbReference type="SUPFAM" id="SSF52540">
    <property type="entry name" value="P-loop containing nucleoside triphosphate hydrolases"/>
    <property type="match status" value="1"/>
</dbReference>
<protein>
    <recommendedName>
        <fullName evidence="5">uridine/cytidine kinase</fullName>
        <ecNumber evidence="5">2.7.1.48</ecNumber>
    </recommendedName>
</protein>
<reference evidence="12 13" key="1">
    <citation type="journal article" date="2018" name="Sci. Rep.">
        <title>Raphidocelis subcapitata (=Pseudokirchneriella subcapitata) provides an insight into genome evolution and environmental adaptations in the Sphaeropleales.</title>
        <authorList>
            <person name="Suzuki S."/>
            <person name="Yamaguchi H."/>
            <person name="Nakajima N."/>
            <person name="Kawachi M."/>
        </authorList>
    </citation>
    <scope>NUCLEOTIDE SEQUENCE [LARGE SCALE GENOMIC DNA]</scope>
    <source>
        <strain evidence="12 13">NIES-35</strain>
    </source>
</reference>